<reference evidence="1" key="1">
    <citation type="submission" date="2022-02" db="EMBL/GenBank/DDBJ databases">
        <title>Plant Genome Project.</title>
        <authorList>
            <person name="Zhang R.-G."/>
        </authorList>
    </citation>
    <scope>NUCLEOTIDE SEQUENCE</scope>
    <source>
        <strain evidence="1">AT1</strain>
    </source>
</reference>
<organism evidence="1 2">
    <name type="scientific">Rhododendron molle</name>
    <name type="common">Chinese azalea</name>
    <name type="synonym">Azalea mollis</name>
    <dbReference type="NCBI Taxonomy" id="49168"/>
    <lineage>
        <taxon>Eukaryota</taxon>
        <taxon>Viridiplantae</taxon>
        <taxon>Streptophyta</taxon>
        <taxon>Embryophyta</taxon>
        <taxon>Tracheophyta</taxon>
        <taxon>Spermatophyta</taxon>
        <taxon>Magnoliopsida</taxon>
        <taxon>eudicotyledons</taxon>
        <taxon>Gunneridae</taxon>
        <taxon>Pentapetalae</taxon>
        <taxon>asterids</taxon>
        <taxon>Ericales</taxon>
        <taxon>Ericaceae</taxon>
        <taxon>Ericoideae</taxon>
        <taxon>Rhodoreae</taxon>
        <taxon>Rhododendron</taxon>
    </lineage>
</organism>
<proteinExistence type="predicted"/>
<dbReference type="EMBL" id="CM046400">
    <property type="protein sequence ID" value="KAI8525866.1"/>
    <property type="molecule type" value="Genomic_DNA"/>
</dbReference>
<protein>
    <submittedName>
        <fullName evidence="1">Uncharacterized protein</fullName>
    </submittedName>
</protein>
<evidence type="ECO:0000313" key="1">
    <source>
        <dbReference type="EMBL" id="KAI8525866.1"/>
    </source>
</evidence>
<evidence type="ECO:0000313" key="2">
    <source>
        <dbReference type="Proteomes" id="UP001062846"/>
    </source>
</evidence>
<comment type="caution">
    <text evidence="1">The sequence shown here is derived from an EMBL/GenBank/DDBJ whole genome shotgun (WGS) entry which is preliminary data.</text>
</comment>
<keyword evidence="2" id="KW-1185">Reference proteome</keyword>
<dbReference type="Proteomes" id="UP001062846">
    <property type="component" value="Chromosome 13"/>
</dbReference>
<name>A0ACC0LAX6_RHOML</name>
<accession>A0ACC0LAX6</accession>
<sequence length="602" mass="69921">MGVGFVCSTKVEYSPPALASGRVLPTMAPGRDGEDYGFEYSDEEPEEQDAEIENQYYNSKDPSSRTVIAKVYLRLTQKEHLLESEKSEWGFKVLKQTVKLYYKLGNYKGMMDAYTRLWFKMNLKLCKIWFHMREYGRMSKILEELHKSCQKEDGRDDQKKGTQLLEVYAIKIQLYTETKNNKKLKELYKKALSIKSAIPHPNMRGIIHKCGGKMHMAEGQWAEAATDFFEAFKNYDEARNQRLIRCLKLTLRQLSEFDNWMRMKAVRVDRESPTCRLKDPLSRITYLRAPKGWMLVQTDARFVKEPKEEGRVISVGGLGAFVFFDELGSIRYYDTVVLSWVSNEKEAEFETIKFAMYEAVRIGIKKLSVCTDNFEILKAIQGGDPYPKDEFEKYRTILSFIFSEGNAVADLLAKWRMAMTRYPHTNPITNWQKVVQAAEHQYSGMPNFRIRYLKSLKARFEGKEEEVSNEDNNDTEISTVAALPDWNLSILHNSVGFVLVRLRECWFLCYHSWNKLMLFLQGEHNFNRFGEWLGKNSTMGKNLRLLKDMHVHLLASRGSGLGRTTLRVDYIAPLLKQLIDPLRVECCLRLGIQFILISDDSS</sequence>
<gene>
    <name evidence="1" type="ORF">RHMOL_Rhmol13G0264300</name>
</gene>